<feature type="region of interest" description="Disordered" evidence="11">
    <location>
        <begin position="831"/>
        <end position="888"/>
    </location>
</feature>
<dbReference type="PANTHER" id="PTHR30332:SF24">
    <property type="entry name" value="SECRETIN GSPD-RELATED"/>
    <property type="match status" value="1"/>
</dbReference>
<keyword evidence="9" id="KW-0998">Cell outer membrane</keyword>
<feature type="compositionally biased region" description="Polar residues" evidence="11">
    <location>
        <begin position="492"/>
        <end position="508"/>
    </location>
</feature>
<evidence type="ECO:0000256" key="5">
    <source>
        <dbReference type="ARBA" id="ARBA00022692"/>
    </source>
</evidence>
<evidence type="ECO:0000256" key="4">
    <source>
        <dbReference type="ARBA" id="ARBA00022452"/>
    </source>
</evidence>
<dbReference type="GO" id="GO:0015628">
    <property type="term" value="P:protein secretion by the type II secretion system"/>
    <property type="evidence" value="ECO:0007669"/>
    <property type="project" value="InterPro"/>
</dbReference>
<protein>
    <submittedName>
        <fullName evidence="17">Type II secretion system protein GspD</fullName>
    </submittedName>
</protein>
<dbReference type="InterPro" id="IPR004846">
    <property type="entry name" value="T2SS/T3SS_dom"/>
</dbReference>
<reference evidence="17 18" key="1">
    <citation type="submission" date="2018-12" db="EMBL/GenBank/DDBJ databases">
        <title>The genome sequences of Variovorax guangxiensis DSM 27352.</title>
        <authorList>
            <person name="Gao J."/>
            <person name="Sun J."/>
        </authorList>
    </citation>
    <scope>NUCLEOTIDE SEQUENCE [LARGE SCALE GENOMIC DNA]</scope>
    <source>
        <strain evidence="17 18">DSM 27352</strain>
    </source>
</reference>
<dbReference type="OrthoDB" id="9775455at2"/>
<feature type="domain" description="NolW-like" evidence="14">
    <location>
        <begin position="259"/>
        <end position="318"/>
    </location>
</feature>
<dbReference type="Pfam" id="PF03958">
    <property type="entry name" value="Secretin_N"/>
    <property type="match status" value="3"/>
</dbReference>
<evidence type="ECO:0000259" key="13">
    <source>
        <dbReference type="Pfam" id="PF00263"/>
    </source>
</evidence>
<dbReference type="Pfam" id="PF21305">
    <property type="entry name" value="type_II_gspD_N0"/>
    <property type="match status" value="1"/>
</dbReference>
<evidence type="ECO:0000259" key="16">
    <source>
        <dbReference type="Pfam" id="PF21305"/>
    </source>
</evidence>
<evidence type="ECO:0000256" key="7">
    <source>
        <dbReference type="ARBA" id="ARBA00022927"/>
    </source>
</evidence>
<comment type="similarity">
    <text evidence="2">Belongs to the bacterial secretin family. GSP D subfamily.</text>
</comment>
<feature type="domain" description="NolW-like" evidence="14">
    <location>
        <begin position="429"/>
        <end position="537"/>
    </location>
</feature>
<evidence type="ECO:0000313" key="18">
    <source>
        <dbReference type="Proteomes" id="UP000281118"/>
    </source>
</evidence>
<evidence type="ECO:0000313" key="17">
    <source>
        <dbReference type="EMBL" id="RUR70183.1"/>
    </source>
</evidence>
<keyword evidence="4" id="KW-1134">Transmembrane beta strand</keyword>
<comment type="caution">
    <text evidence="17">The sequence shown here is derived from an EMBL/GenBank/DDBJ whole genome shotgun (WGS) entry which is preliminary data.</text>
</comment>
<feature type="domain" description="NolW-like" evidence="14">
    <location>
        <begin position="322"/>
        <end position="417"/>
    </location>
</feature>
<keyword evidence="5" id="KW-0812">Transmembrane</keyword>
<gene>
    <name evidence="17" type="primary">gspD</name>
    <name evidence="17" type="ORF">EJP67_24315</name>
</gene>
<feature type="signal peptide" evidence="12">
    <location>
        <begin position="1"/>
        <end position="29"/>
    </location>
</feature>
<sequence length="888" mass="92529">MRASPNGARGVRAACLGLLICGALGAAHAQNTVKAVSGYVQHGTAVVQIDLAQPLDELPGGFAIQNPPRIALDFPGVASEVGRAAVEVNQANLRSINVVQAGERSRVVLNLWQPASYKTEIQGSSLKVTLQSAGAAASPTQARTPASAKAAPAGGEPITLNFFNADIEAVARTMAVVTGRDVVIDPRVKGTMNLVTERAIPPAAAFDQFALALRLRGFALVEAEGLYKVVPEASAKLQSGSVNTSIGAIPPNAGNQVVTQIFRLNYESPNNLLPVLRPLIAPNNSINVNPGTNSLVITDYADNMRRLARVIASLDVPNASDVEIIQLRYALAADIVPMLQRLIDGGSSGASGGPAISGMSSMPGSPDAMPVVNAADTSFRTTLMADPRSNSVLVRAANPARMQLVRALIDKLDRAPADTGNGAAGNIYVVYLKNADAVRLAATLRAAMAAGQQNASQAAGGGSPQQGQQASPVGLNGGGQGSASSAADAPLNNANQPSTGGQIQADPSTNSLIITAPEPQYRQMRAVIDRLDGRRAQVMIEALIVEVNASKAASFGVQWQSALGRNAVIGTNSSLNRNNILALTQALATRNAAGVAGQIAPGLNIGVGGRIGGQYVLGAIANFFSSDGDANILSTPNLLTLDNEEARIVIGQNVPFVTGQYASAAGSAGVNPFTTVERKDVGLTLRVRPTINENGTVKLTIFQEASTVDQNTVNNQNGPTTNKRSIESNVLVEDGGLVMLGGLLSDTYNNTIEKVPLAADVPVVGNLFKNENRTRTKSNLMMFLRPAVMRDADAIESFSYGRYDEIRSMQQRTQPDTGNLMLRAVDAAPLLPATPPVPAQGRNGSTRMEGTELIPPPRAATDDRKLAPSPLRGALPPTADPVSARELP</sequence>
<evidence type="ECO:0000256" key="1">
    <source>
        <dbReference type="ARBA" id="ARBA00004442"/>
    </source>
</evidence>
<keyword evidence="8" id="KW-0472">Membrane</keyword>
<evidence type="ECO:0000256" key="9">
    <source>
        <dbReference type="ARBA" id="ARBA00023237"/>
    </source>
</evidence>
<dbReference type="InterPro" id="IPR049371">
    <property type="entry name" value="GspD-like_N0"/>
</dbReference>
<evidence type="ECO:0000256" key="11">
    <source>
        <dbReference type="SAM" id="MobiDB-lite"/>
    </source>
</evidence>
<accession>A0A433MQR6</accession>
<organism evidence="17 18">
    <name type="scientific">Variovorax guangxiensis</name>
    <dbReference type="NCBI Taxonomy" id="1775474"/>
    <lineage>
        <taxon>Bacteria</taxon>
        <taxon>Pseudomonadati</taxon>
        <taxon>Pseudomonadota</taxon>
        <taxon>Betaproteobacteria</taxon>
        <taxon>Burkholderiales</taxon>
        <taxon>Comamonadaceae</taxon>
        <taxon>Variovorax</taxon>
    </lineage>
</organism>
<dbReference type="InterPro" id="IPR013356">
    <property type="entry name" value="T2SS_GspD"/>
</dbReference>
<dbReference type="Gene3D" id="3.30.1370.120">
    <property type="match status" value="3"/>
</dbReference>
<dbReference type="InterPro" id="IPR038591">
    <property type="entry name" value="NolW-like_sf"/>
</dbReference>
<dbReference type="InterPro" id="IPR021731">
    <property type="entry name" value="AMIN_dom"/>
</dbReference>
<dbReference type="AlphaFoldDB" id="A0A433MQR6"/>
<keyword evidence="3 10" id="KW-0813">Transport</keyword>
<comment type="subcellular location">
    <subcellularLocation>
        <location evidence="1 10">Cell outer membrane</location>
    </subcellularLocation>
</comment>
<proteinExistence type="inferred from homology"/>
<evidence type="ECO:0000256" key="6">
    <source>
        <dbReference type="ARBA" id="ARBA00022729"/>
    </source>
</evidence>
<evidence type="ECO:0000259" key="15">
    <source>
        <dbReference type="Pfam" id="PF11741"/>
    </source>
</evidence>
<dbReference type="InterPro" id="IPR005644">
    <property type="entry name" value="NolW-like"/>
</dbReference>
<dbReference type="EMBL" id="RXFT01000012">
    <property type="protein sequence ID" value="RUR70183.1"/>
    <property type="molecule type" value="Genomic_DNA"/>
</dbReference>
<evidence type="ECO:0000256" key="8">
    <source>
        <dbReference type="ARBA" id="ARBA00023136"/>
    </source>
</evidence>
<evidence type="ECO:0000256" key="3">
    <source>
        <dbReference type="ARBA" id="ARBA00022448"/>
    </source>
</evidence>
<keyword evidence="6 12" id="KW-0732">Signal</keyword>
<dbReference type="GO" id="GO:0009279">
    <property type="term" value="C:cell outer membrane"/>
    <property type="evidence" value="ECO:0007669"/>
    <property type="project" value="UniProtKB-SubCell"/>
</dbReference>
<dbReference type="Pfam" id="PF11741">
    <property type="entry name" value="AMIN"/>
    <property type="match status" value="1"/>
</dbReference>
<dbReference type="Proteomes" id="UP000281118">
    <property type="component" value="Unassembled WGS sequence"/>
</dbReference>
<feature type="domain" description="Type II/III secretion system secretin-like" evidence="13">
    <location>
        <begin position="625"/>
        <end position="790"/>
    </location>
</feature>
<evidence type="ECO:0000256" key="12">
    <source>
        <dbReference type="SAM" id="SignalP"/>
    </source>
</evidence>
<dbReference type="PRINTS" id="PR00811">
    <property type="entry name" value="BCTERIALGSPD"/>
</dbReference>
<feature type="domain" description="AMIN" evidence="15">
    <location>
        <begin position="49"/>
        <end position="130"/>
    </location>
</feature>
<keyword evidence="7" id="KW-0653">Protein transport</keyword>
<dbReference type="InterPro" id="IPR050810">
    <property type="entry name" value="Bact_Secretion_Sys_Channel"/>
</dbReference>
<evidence type="ECO:0000256" key="2">
    <source>
        <dbReference type="ARBA" id="ARBA00006980"/>
    </source>
</evidence>
<dbReference type="NCBIfam" id="TIGR02517">
    <property type="entry name" value="type_II_gspD"/>
    <property type="match status" value="1"/>
</dbReference>
<dbReference type="GO" id="GO:0015627">
    <property type="term" value="C:type II protein secretion system complex"/>
    <property type="evidence" value="ECO:0007669"/>
    <property type="project" value="InterPro"/>
</dbReference>
<dbReference type="PANTHER" id="PTHR30332">
    <property type="entry name" value="PROBABLE GENERAL SECRETION PATHWAY PROTEIN D"/>
    <property type="match status" value="1"/>
</dbReference>
<dbReference type="InterPro" id="IPR001775">
    <property type="entry name" value="GspD/PilQ"/>
</dbReference>
<feature type="domain" description="GspD-like N0" evidence="16">
    <location>
        <begin position="160"/>
        <end position="229"/>
    </location>
</feature>
<name>A0A433MQR6_9BURK</name>
<evidence type="ECO:0000256" key="10">
    <source>
        <dbReference type="RuleBase" id="RU004004"/>
    </source>
</evidence>
<dbReference type="Gene3D" id="2.60.40.3500">
    <property type="match status" value="1"/>
</dbReference>
<dbReference type="RefSeq" id="WP_126024291.1">
    <property type="nucleotide sequence ID" value="NZ_RXFT01000012.1"/>
</dbReference>
<dbReference type="Pfam" id="PF00263">
    <property type="entry name" value="Secretin"/>
    <property type="match status" value="1"/>
</dbReference>
<evidence type="ECO:0000259" key="14">
    <source>
        <dbReference type="Pfam" id="PF03958"/>
    </source>
</evidence>
<feature type="chain" id="PRO_5019024933" evidence="12">
    <location>
        <begin position="30"/>
        <end position="888"/>
    </location>
</feature>
<feature type="region of interest" description="Disordered" evidence="11">
    <location>
        <begin position="455"/>
        <end position="508"/>
    </location>
</feature>